<sequence length="183" mass="20289">MENGQEQAATLMYARSASSPARETSLPSSLEPSHDNTHQDASRAEYVAGELRRVIGNLVREVRSGAQTPSSAQSETLGFIDRHGPTSVSAMAVHRHVKHQSMRLVVAQLEQQQLVTREPDPDDARKQLVSLTREGREALEQGRYKRSDWLAHQIKKKVTSAQLDTLEAAAKILEQLLATEQVT</sequence>
<dbReference type="Pfam" id="PF12802">
    <property type="entry name" value="MarR_2"/>
    <property type="match status" value="1"/>
</dbReference>
<feature type="region of interest" description="Disordered" evidence="2">
    <location>
        <begin position="1"/>
        <end position="41"/>
    </location>
</feature>
<evidence type="ECO:0000313" key="5">
    <source>
        <dbReference type="Proteomes" id="UP000236232"/>
    </source>
</evidence>
<keyword evidence="1" id="KW-0175">Coiled coil</keyword>
<reference evidence="4 5" key="1">
    <citation type="submission" date="2018-01" db="EMBL/GenBank/DDBJ databases">
        <title>Draft Genome Sequence of Pseudomonas gingeri NCPPB 3146 (LMG 5327), a White Line Reaction Producer.</title>
        <authorList>
            <person name="Rokni-Zadeh H."/>
            <person name="Bahrami T."/>
            <person name="Zarvandi S."/>
            <person name="Changi-Ashtiani M."/>
            <person name="De Mot R."/>
        </authorList>
    </citation>
    <scope>NUCLEOTIDE SEQUENCE [LARGE SCALE GENOMIC DNA]</scope>
    <source>
        <strain evidence="5">NCPPB 3146 \ LMG 5327</strain>
    </source>
</reference>
<gene>
    <name evidence="4" type="ORF">CCU68_32760</name>
</gene>
<dbReference type="InterPro" id="IPR052526">
    <property type="entry name" value="HTH-type_Bedaq_tolerance"/>
</dbReference>
<feature type="domain" description="HTH marR-type" evidence="3">
    <location>
        <begin position="41"/>
        <end position="178"/>
    </location>
</feature>
<dbReference type="Proteomes" id="UP000236232">
    <property type="component" value="Unassembled WGS sequence"/>
</dbReference>
<evidence type="ECO:0000256" key="2">
    <source>
        <dbReference type="SAM" id="MobiDB-lite"/>
    </source>
</evidence>
<evidence type="ECO:0000313" key="4">
    <source>
        <dbReference type="EMBL" id="PNQ88304.1"/>
    </source>
</evidence>
<dbReference type="PANTHER" id="PTHR39515">
    <property type="entry name" value="CONSERVED PROTEIN"/>
    <property type="match status" value="1"/>
</dbReference>
<dbReference type="InterPro" id="IPR000835">
    <property type="entry name" value="HTH_MarR-typ"/>
</dbReference>
<keyword evidence="5" id="KW-1185">Reference proteome</keyword>
<evidence type="ECO:0000259" key="3">
    <source>
        <dbReference type="PROSITE" id="PS50995"/>
    </source>
</evidence>
<dbReference type="EMBL" id="POWE01000182">
    <property type="protein sequence ID" value="PNQ88304.1"/>
    <property type="molecule type" value="Genomic_DNA"/>
</dbReference>
<protein>
    <submittedName>
        <fullName evidence="4">MarR family transcriptional regulator</fullName>
    </submittedName>
</protein>
<proteinExistence type="predicted"/>
<dbReference type="PANTHER" id="PTHR39515:SF2">
    <property type="entry name" value="HTH-TYPE TRANSCRIPTIONAL REGULATOR RV0880"/>
    <property type="match status" value="1"/>
</dbReference>
<dbReference type="Gene3D" id="1.10.10.10">
    <property type="entry name" value="Winged helix-like DNA-binding domain superfamily/Winged helix DNA-binding domain"/>
    <property type="match status" value="1"/>
</dbReference>
<feature type="coiled-coil region" evidence="1">
    <location>
        <begin position="156"/>
        <end position="183"/>
    </location>
</feature>
<evidence type="ECO:0000256" key="1">
    <source>
        <dbReference type="SAM" id="Coils"/>
    </source>
</evidence>
<name>A0ABX4XT38_9PSED</name>
<dbReference type="InterPro" id="IPR036388">
    <property type="entry name" value="WH-like_DNA-bd_sf"/>
</dbReference>
<accession>A0ABX4XT38</accession>
<feature type="compositionally biased region" description="Basic and acidic residues" evidence="2">
    <location>
        <begin position="32"/>
        <end position="41"/>
    </location>
</feature>
<dbReference type="InterPro" id="IPR036390">
    <property type="entry name" value="WH_DNA-bd_sf"/>
</dbReference>
<dbReference type="SUPFAM" id="SSF46785">
    <property type="entry name" value="Winged helix' DNA-binding domain"/>
    <property type="match status" value="1"/>
</dbReference>
<dbReference type="PROSITE" id="PS50995">
    <property type="entry name" value="HTH_MARR_2"/>
    <property type="match status" value="1"/>
</dbReference>
<organism evidence="4 5">
    <name type="scientific">Pseudomonas gingeri NCPPB 3146 = LMG 5327</name>
    <dbReference type="NCBI Taxonomy" id="707248"/>
    <lineage>
        <taxon>Bacteria</taxon>
        <taxon>Pseudomonadati</taxon>
        <taxon>Pseudomonadota</taxon>
        <taxon>Gammaproteobacteria</taxon>
        <taxon>Pseudomonadales</taxon>
        <taxon>Pseudomonadaceae</taxon>
        <taxon>Pseudomonas</taxon>
    </lineage>
</organism>
<dbReference type="Gene3D" id="1.10.287.100">
    <property type="match status" value="1"/>
</dbReference>
<comment type="caution">
    <text evidence="4">The sequence shown here is derived from an EMBL/GenBank/DDBJ whole genome shotgun (WGS) entry which is preliminary data.</text>
</comment>
<feature type="compositionally biased region" description="Polar residues" evidence="2">
    <location>
        <begin position="16"/>
        <end position="31"/>
    </location>
</feature>
<dbReference type="SMART" id="SM00347">
    <property type="entry name" value="HTH_MARR"/>
    <property type="match status" value="1"/>
</dbReference>